<feature type="transmembrane region" description="Helical" evidence="5">
    <location>
        <begin position="61"/>
        <end position="83"/>
    </location>
</feature>
<feature type="transmembrane region" description="Helical" evidence="5">
    <location>
        <begin position="171"/>
        <end position="188"/>
    </location>
</feature>
<feature type="transmembrane region" description="Helical" evidence="5">
    <location>
        <begin position="141"/>
        <end position="165"/>
    </location>
</feature>
<protein>
    <recommendedName>
        <fullName evidence="6">Peptidase S54 rhomboid domain-containing protein</fullName>
    </recommendedName>
</protein>
<dbReference type="Pfam" id="PF01694">
    <property type="entry name" value="Rhomboid"/>
    <property type="match status" value="1"/>
</dbReference>
<proteinExistence type="predicted"/>
<evidence type="ECO:0000313" key="7">
    <source>
        <dbReference type="EMBL" id="CAH9051267.1"/>
    </source>
</evidence>
<feature type="transmembrane region" description="Helical" evidence="5">
    <location>
        <begin position="20"/>
        <end position="41"/>
    </location>
</feature>
<keyword evidence="4 5" id="KW-0472">Membrane</keyword>
<organism evidence="7 8">
    <name type="scientific">Pseudoalteromonas holothuriae</name>
    <dbReference type="NCBI Taxonomy" id="2963714"/>
    <lineage>
        <taxon>Bacteria</taxon>
        <taxon>Pseudomonadati</taxon>
        <taxon>Pseudomonadota</taxon>
        <taxon>Gammaproteobacteria</taxon>
        <taxon>Alteromonadales</taxon>
        <taxon>Pseudoalteromonadaceae</taxon>
        <taxon>Pseudoalteromonas</taxon>
    </lineage>
</organism>
<feature type="transmembrane region" description="Helical" evidence="5">
    <location>
        <begin position="115"/>
        <end position="134"/>
    </location>
</feature>
<evidence type="ECO:0000256" key="5">
    <source>
        <dbReference type="SAM" id="Phobius"/>
    </source>
</evidence>
<dbReference type="Gene3D" id="1.20.1540.10">
    <property type="entry name" value="Rhomboid-like"/>
    <property type="match status" value="1"/>
</dbReference>
<gene>
    <name evidence="7" type="ORF">PSECIP111854_00711</name>
</gene>
<comment type="caution">
    <text evidence="7">The sequence shown here is derived from an EMBL/GenBank/DDBJ whole genome shotgun (WGS) entry which is preliminary data.</text>
</comment>
<dbReference type="InterPro" id="IPR022764">
    <property type="entry name" value="Peptidase_S54_rhomboid_dom"/>
</dbReference>
<name>A0A9W4VVX0_9GAMM</name>
<dbReference type="Proteomes" id="UP001152467">
    <property type="component" value="Unassembled WGS sequence"/>
</dbReference>
<keyword evidence="8" id="KW-1185">Reference proteome</keyword>
<dbReference type="RefSeq" id="WP_261625794.1">
    <property type="nucleotide sequence ID" value="NZ_CAMAPC010000002.1"/>
</dbReference>
<evidence type="ECO:0000313" key="8">
    <source>
        <dbReference type="Proteomes" id="UP001152467"/>
    </source>
</evidence>
<evidence type="ECO:0000256" key="1">
    <source>
        <dbReference type="ARBA" id="ARBA00004141"/>
    </source>
</evidence>
<evidence type="ECO:0000256" key="2">
    <source>
        <dbReference type="ARBA" id="ARBA00022692"/>
    </source>
</evidence>
<evidence type="ECO:0000256" key="3">
    <source>
        <dbReference type="ARBA" id="ARBA00022989"/>
    </source>
</evidence>
<dbReference type="EMBL" id="CAMAPC010000002">
    <property type="protein sequence ID" value="CAH9051267.1"/>
    <property type="molecule type" value="Genomic_DNA"/>
</dbReference>
<feature type="domain" description="Peptidase S54 rhomboid" evidence="6">
    <location>
        <begin position="52"/>
        <end position="188"/>
    </location>
</feature>
<dbReference type="GO" id="GO:0016020">
    <property type="term" value="C:membrane"/>
    <property type="evidence" value="ECO:0007669"/>
    <property type="project" value="UniProtKB-SubCell"/>
</dbReference>
<sequence>MIKKLLITQHIPAMSNFKIVLVMVAIMWVVHGVNMLFSLSFDSFGLVPLSREHLFGIITYPFIHGGWQHLIGNTLGLLISGYLASQLSSFKRATGVIFVTTGLLVWLFASHANHIGASGIVMGYFGFIMGSAIFRRNLLSFLLAVALLAVTHYFQINLFGTLFSFDSSTSVSSHLFGFISGVSAAYLFKGQAKKST</sequence>
<dbReference type="SUPFAM" id="SSF144091">
    <property type="entry name" value="Rhomboid-like"/>
    <property type="match status" value="1"/>
</dbReference>
<dbReference type="AlphaFoldDB" id="A0A9W4VVX0"/>
<accession>A0A9W4VVX0</accession>
<comment type="subcellular location">
    <subcellularLocation>
        <location evidence="1">Membrane</location>
        <topology evidence="1">Multi-pass membrane protein</topology>
    </subcellularLocation>
</comment>
<keyword evidence="3 5" id="KW-1133">Transmembrane helix</keyword>
<dbReference type="GO" id="GO:0004252">
    <property type="term" value="F:serine-type endopeptidase activity"/>
    <property type="evidence" value="ECO:0007669"/>
    <property type="project" value="InterPro"/>
</dbReference>
<evidence type="ECO:0000259" key="6">
    <source>
        <dbReference type="Pfam" id="PF01694"/>
    </source>
</evidence>
<reference evidence="7" key="1">
    <citation type="submission" date="2022-07" db="EMBL/GenBank/DDBJ databases">
        <authorList>
            <person name="Criscuolo A."/>
        </authorList>
    </citation>
    <scope>NUCLEOTIDE SEQUENCE</scope>
    <source>
        <strain evidence="7">CIP111854</strain>
    </source>
</reference>
<evidence type="ECO:0000256" key="4">
    <source>
        <dbReference type="ARBA" id="ARBA00023136"/>
    </source>
</evidence>
<keyword evidence="2 5" id="KW-0812">Transmembrane</keyword>
<feature type="transmembrane region" description="Helical" evidence="5">
    <location>
        <begin position="90"/>
        <end position="109"/>
    </location>
</feature>
<dbReference type="InterPro" id="IPR035952">
    <property type="entry name" value="Rhomboid-like_sf"/>
</dbReference>